<dbReference type="Proteomes" id="UP000190285">
    <property type="component" value="Unassembled WGS sequence"/>
</dbReference>
<evidence type="ECO:0000313" key="4">
    <source>
        <dbReference type="Proteomes" id="UP000190285"/>
    </source>
</evidence>
<evidence type="ECO:0000259" key="2">
    <source>
        <dbReference type="Pfam" id="PF03313"/>
    </source>
</evidence>
<dbReference type="OrthoDB" id="41906at2"/>
<dbReference type="RefSeq" id="WP_079488727.1">
    <property type="nucleotide sequence ID" value="NZ_FUZT01000001.1"/>
</dbReference>
<dbReference type="PIRSF" id="PIRSF006054">
    <property type="entry name" value="UCP006054"/>
    <property type="match status" value="1"/>
</dbReference>
<dbReference type="PANTHER" id="PTHR30501:SF2">
    <property type="entry name" value="UPF0597 PROTEIN YHAM"/>
    <property type="match status" value="1"/>
</dbReference>
<dbReference type="InterPro" id="IPR021144">
    <property type="entry name" value="UPF0597"/>
</dbReference>
<gene>
    <name evidence="3" type="ORF">SAMN02194393_00246</name>
</gene>
<dbReference type="HAMAP" id="MF_01845">
    <property type="entry name" value="UPF0597"/>
    <property type="match status" value="1"/>
</dbReference>
<accession>A0A1T5IDD0</accession>
<dbReference type="AlphaFoldDB" id="A0A1T5IDD0"/>
<reference evidence="3 4" key="1">
    <citation type="submission" date="2017-02" db="EMBL/GenBank/DDBJ databases">
        <authorList>
            <person name="Peterson S.W."/>
        </authorList>
    </citation>
    <scope>NUCLEOTIDE SEQUENCE [LARGE SCALE GENOMIC DNA]</scope>
    <source>
        <strain evidence="3 4">M1</strain>
    </source>
</reference>
<sequence length="427" mass="45895">MDNKDFISLLREEMKPALGVTEPGAIALASAKAYEAVKGTLEKIKLTLDSGTYKNCYSCAIPGTDDFGIEIAALLGVLAGNPELDLEVLKGVKKEDVDKAKELRSEGKVKIEVKKGHIGIFVDCIVITDKGWARVVVQEKHSNIVLIEVNNKIIYKKEKNIREDKNEKGFDFKNEKLIDLINFVDEVPFTDIKFVLDAVKVNKELGEYSKKGSGMNVAFTLSNLAKEDILADDIVLYAQILTGHAMDARLGGISKPAMSISGSGSHGIIATMPIAAIAERKDINDERLARSIALSFLITIYIKEYSGRLSAFCGCAIAAGTGASVGIVYLLGGNYNQITYAINNMAGNITGMICDGGNYGCALKAVTAANTAVMSAIFALNDTTIPSNYGIVGSTAENTMKNMGKIASPGMLETENIILNIMLNKDN</sequence>
<dbReference type="PANTHER" id="PTHR30501">
    <property type="entry name" value="UPF0597 PROTEIN YHAM"/>
    <property type="match status" value="1"/>
</dbReference>
<proteinExistence type="inferred from homology"/>
<name>A0A1T5IDD0_9FIRM</name>
<organism evidence="3 4">
    <name type="scientific">Maledivibacter halophilus</name>
    <dbReference type="NCBI Taxonomy" id="36842"/>
    <lineage>
        <taxon>Bacteria</taxon>
        <taxon>Bacillati</taxon>
        <taxon>Bacillota</taxon>
        <taxon>Clostridia</taxon>
        <taxon>Peptostreptococcales</taxon>
        <taxon>Caminicellaceae</taxon>
        <taxon>Maledivibacter</taxon>
    </lineage>
</organism>
<dbReference type="InterPro" id="IPR005130">
    <property type="entry name" value="Ser_deHydtase-like_asu"/>
</dbReference>
<dbReference type="GO" id="GO:0080146">
    <property type="term" value="F:L-cysteine desulfhydrase activity"/>
    <property type="evidence" value="ECO:0007669"/>
    <property type="project" value="TreeGrafter"/>
</dbReference>
<dbReference type="STRING" id="36842.SAMN02194393_00246"/>
<comment type="similarity">
    <text evidence="1">Belongs to the UPF0597 family.</text>
</comment>
<feature type="domain" description="Serine dehydratase-like alpha subunit" evidence="2">
    <location>
        <begin position="85"/>
        <end position="420"/>
    </location>
</feature>
<evidence type="ECO:0000256" key="1">
    <source>
        <dbReference type="HAMAP-Rule" id="MF_01845"/>
    </source>
</evidence>
<keyword evidence="4" id="KW-1185">Reference proteome</keyword>
<protein>
    <recommendedName>
        <fullName evidence="1">UPF0597 protein SAMN02194393_00246</fullName>
    </recommendedName>
</protein>
<dbReference type="Pfam" id="PF03313">
    <property type="entry name" value="SDH_alpha"/>
    <property type="match status" value="1"/>
</dbReference>
<dbReference type="EMBL" id="FUZT01000001">
    <property type="protein sequence ID" value="SKC37105.1"/>
    <property type="molecule type" value="Genomic_DNA"/>
</dbReference>
<evidence type="ECO:0000313" key="3">
    <source>
        <dbReference type="EMBL" id="SKC37105.1"/>
    </source>
</evidence>
<dbReference type="GO" id="GO:0019450">
    <property type="term" value="P:L-cysteine catabolic process to pyruvate"/>
    <property type="evidence" value="ECO:0007669"/>
    <property type="project" value="TreeGrafter"/>
</dbReference>